<comment type="caution">
    <text evidence="17">Lacks conserved residue(s) required for the propagation of feature annotation.</text>
</comment>
<evidence type="ECO:0000259" key="21">
    <source>
        <dbReference type="PROSITE" id="PS51385"/>
    </source>
</evidence>
<keyword evidence="9 18" id="KW-0630">Potassium</keyword>
<dbReference type="InterPro" id="IPR000631">
    <property type="entry name" value="CARKD"/>
</dbReference>
<comment type="similarity">
    <text evidence="17">Belongs to the NnrD/CARKD family.</text>
</comment>
<evidence type="ECO:0000256" key="15">
    <source>
        <dbReference type="ARBA" id="ARBA00048238"/>
    </source>
</evidence>
<evidence type="ECO:0000256" key="13">
    <source>
        <dbReference type="ARBA" id="ARBA00023268"/>
    </source>
</evidence>
<evidence type="ECO:0000256" key="5">
    <source>
        <dbReference type="ARBA" id="ARBA00022723"/>
    </source>
</evidence>
<evidence type="ECO:0000259" key="20">
    <source>
        <dbReference type="PROSITE" id="PS51383"/>
    </source>
</evidence>
<evidence type="ECO:0000256" key="18">
    <source>
        <dbReference type="HAMAP-Rule" id="MF_01966"/>
    </source>
</evidence>
<comment type="caution">
    <text evidence="22">The sequence shown here is derived from an EMBL/GenBank/DDBJ whole genome shotgun (WGS) entry which is preliminary data.</text>
</comment>
<keyword evidence="11 18" id="KW-0413">Isomerase</keyword>
<evidence type="ECO:0000256" key="3">
    <source>
        <dbReference type="ARBA" id="ARBA00006001"/>
    </source>
</evidence>
<dbReference type="PANTHER" id="PTHR12592">
    <property type="entry name" value="ATP-DEPENDENT (S)-NAD(P)H-HYDRATE DEHYDRATASE FAMILY MEMBER"/>
    <property type="match status" value="1"/>
</dbReference>
<dbReference type="Proteomes" id="UP001597131">
    <property type="component" value="Unassembled WGS sequence"/>
</dbReference>
<keyword evidence="12 17" id="KW-0456">Lyase</keyword>
<organism evidence="22 23">
    <name type="scientific">Salegentibacter chungangensis</name>
    <dbReference type="NCBI Taxonomy" id="1335724"/>
    <lineage>
        <taxon>Bacteria</taxon>
        <taxon>Pseudomonadati</taxon>
        <taxon>Bacteroidota</taxon>
        <taxon>Flavobacteriia</taxon>
        <taxon>Flavobacteriales</taxon>
        <taxon>Flavobacteriaceae</taxon>
        <taxon>Salegentibacter</taxon>
    </lineage>
</organism>
<evidence type="ECO:0000256" key="6">
    <source>
        <dbReference type="ARBA" id="ARBA00022741"/>
    </source>
</evidence>
<dbReference type="InterPro" id="IPR029056">
    <property type="entry name" value="Ribokinase-like"/>
</dbReference>
<evidence type="ECO:0000256" key="7">
    <source>
        <dbReference type="ARBA" id="ARBA00022840"/>
    </source>
</evidence>
<comment type="function">
    <text evidence="14 19">Bifunctional enzyme that catalyzes the epimerization of the S- and R-forms of NAD(P)HX and the dehydration of the S-form of NAD(P)HX at the expense of ADP, which is converted to AMP. This allows the repair of both epimers of NAD(P)HX, a damaged form of NAD(P)H that is a result of enzymatic or heat-dependent hydration.</text>
</comment>
<dbReference type="NCBIfam" id="TIGR00196">
    <property type="entry name" value="yjeF_cterm"/>
    <property type="match status" value="1"/>
</dbReference>
<proteinExistence type="inferred from homology"/>
<dbReference type="NCBIfam" id="TIGR00197">
    <property type="entry name" value="yjeF_nterm"/>
    <property type="match status" value="1"/>
</dbReference>
<feature type="binding site" evidence="18">
    <location>
        <begin position="57"/>
        <end position="61"/>
    </location>
    <ligand>
        <name>(6S)-NADPHX</name>
        <dbReference type="ChEBI" id="CHEBI:64076"/>
    </ligand>
</feature>
<dbReference type="SUPFAM" id="SSF64153">
    <property type="entry name" value="YjeF N-terminal domain-like"/>
    <property type="match status" value="1"/>
</dbReference>
<dbReference type="PIRSF" id="PIRSF017184">
    <property type="entry name" value="Nnr"/>
    <property type="match status" value="1"/>
</dbReference>
<dbReference type="PROSITE" id="PS01050">
    <property type="entry name" value="YJEF_C_2"/>
    <property type="match status" value="1"/>
</dbReference>
<dbReference type="EC" id="5.1.99.6" evidence="19"/>
<comment type="subunit">
    <text evidence="17">Homotetramer.</text>
</comment>
<dbReference type="PROSITE" id="PS51385">
    <property type="entry name" value="YJEF_N"/>
    <property type="match status" value="1"/>
</dbReference>
<name>A0ABW3NTP3_9FLAO</name>
<comment type="catalytic activity">
    <reaction evidence="1 18 19">
        <text>(6R)-NADHX = (6S)-NADHX</text>
        <dbReference type="Rhea" id="RHEA:32215"/>
        <dbReference type="ChEBI" id="CHEBI:64074"/>
        <dbReference type="ChEBI" id="CHEBI:64075"/>
        <dbReference type="EC" id="5.1.99.6"/>
    </reaction>
</comment>
<comment type="similarity">
    <text evidence="3 19">In the N-terminal section; belongs to the NnrE/AIBP family.</text>
</comment>
<keyword evidence="8 17" id="KW-0521">NADP</keyword>
<keyword evidence="6 17" id="KW-0547">Nucleotide-binding</keyword>
<sequence length="499" mass="54290">MKIFSASQLQKADKISIDNQGITSEELMERAATRAFNEIENILDENKTVKLFCGIGNNGGDGLVIARLLKNSGHKAQVYAVNYSDKRSNDFLANNQKLEKMGLKPIVLKAEEDFPKISAEDIVIDAIFGIGLNRGIKGWPAKLVHHINHSGAFTIAIDMPSGLFSDQVPSENDAVIKADLCLTFQGPKLVFFLPQTMDYVNEFKVIDIGLDKQYLESLDSSYEITGRLEAAAIYKPRKKNTHKGNFGHTLIVGGSYGKIGSVILTAKTALKSGAGLCTLYIPKCGYIPAQTAIPEVMVLTDEGEEKLSEIEFDLEPDVICFGMGTGKDLVTKEAFGRLLERTKKPMLVDADGLNILSENKELLESVPKNSVLTPHPKELQRLIGEWKDDFDKVNKVKSFVKKYNLIIVLKGAYTFVFSGEKVFINISGNSGMATAGSGDVLSGVITALLSQGYSPENAARFGVYLHGKAGDLASADIGAEGMISGDIANYMGRAFKTLI</sequence>
<dbReference type="RefSeq" id="WP_380744904.1">
    <property type="nucleotide sequence ID" value="NZ_JBHTLI010000001.1"/>
</dbReference>
<keyword evidence="7 17" id="KW-0067">ATP-binding</keyword>
<keyword evidence="23" id="KW-1185">Reference proteome</keyword>
<dbReference type="InterPro" id="IPR036652">
    <property type="entry name" value="YjeF_N_dom_sf"/>
</dbReference>
<evidence type="ECO:0000256" key="8">
    <source>
        <dbReference type="ARBA" id="ARBA00022857"/>
    </source>
</evidence>
<dbReference type="InterPro" id="IPR004443">
    <property type="entry name" value="YjeF_N_dom"/>
</dbReference>
<dbReference type="EC" id="4.2.1.136" evidence="19"/>
<comment type="catalytic activity">
    <reaction evidence="15 17 19">
        <text>(6S)-NADHX + ADP = AMP + phosphate + NADH + H(+)</text>
        <dbReference type="Rhea" id="RHEA:32223"/>
        <dbReference type="ChEBI" id="CHEBI:15378"/>
        <dbReference type="ChEBI" id="CHEBI:43474"/>
        <dbReference type="ChEBI" id="CHEBI:57945"/>
        <dbReference type="ChEBI" id="CHEBI:64074"/>
        <dbReference type="ChEBI" id="CHEBI:456215"/>
        <dbReference type="ChEBI" id="CHEBI:456216"/>
        <dbReference type="EC" id="4.2.1.136"/>
    </reaction>
</comment>
<feature type="binding site" evidence="17">
    <location>
        <begin position="410"/>
        <end position="414"/>
    </location>
    <ligand>
        <name>AMP</name>
        <dbReference type="ChEBI" id="CHEBI:456215"/>
    </ligand>
</feature>
<accession>A0ABW3NTP3</accession>
<comment type="similarity">
    <text evidence="4 19">In the C-terminal section; belongs to the NnrD/CARKD family.</text>
</comment>
<comment type="similarity">
    <text evidence="18">Belongs to the NnrE/AIBP family.</text>
</comment>
<feature type="binding site" evidence="17">
    <location>
        <position position="324"/>
    </location>
    <ligand>
        <name>(6S)-NADPHX</name>
        <dbReference type="ChEBI" id="CHEBI:64076"/>
    </ligand>
</feature>
<keyword evidence="13" id="KW-0511">Multifunctional enzyme</keyword>
<evidence type="ECO:0000256" key="16">
    <source>
        <dbReference type="ARBA" id="ARBA00049209"/>
    </source>
</evidence>
<gene>
    <name evidence="17" type="primary">nnrD</name>
    <name evidence="18" type="synonym">nnrE</name>
    <name evidence="22" type="ORF">ACFQ3Q_08760</name>
</gene>
<evidence type="ECO:0000256" key="4">
    <source>
        <dbReference type="ARBA" id="ARBA00009524"/>
    </source>
</evidence>
<dbReference type="Gene3D" id="3.40.50.10260">
    <property type="entry name" value="YjeF N-terminal domain"/>
    <property type="match status" value="1"/>
</dbReference>
<evidence type="ECO:0000256" key="11">
    <source>
        <dbReference type="ARBA" id="ARBA00023235"/>
    </source>
</evidence>
<dbReference type="HAMAP" id="MF_01966">
    <property type="entry name" value="NADHX_epimerase"/>
    <property type="match status" value="1"/>
</dbReference>
<dbReference type="Gene3D" id="3.40.1190.20">
    <property type="match status" value="1"/>
</dbReference>
<feature type="binding site" evidence="18">
    <location>
        <position position="125"/>
    </location>
    <ligand>
        <name>K(+)</name>
        <dbReference type="ChEBI" id="CHEBI:29103"/>
    </ligand>
</feature>
<evidence type="ECO:0000256" key="12">
    <source>
        <dbReference type="ARBA" id="ARBA00023239"/>
    </source>
</evidence>
<comment type="cofactor">
    <cofactor evidence="17">
        <name>Mg(2+)</name>
        <dbReference type="ChEBI" id="CHEBI:18420"/>
    </cofactor>
</comment>
<evidence type="ECO:0000256" key="19">
    <source>
        <dbReference type="PIRNR" id="PIRNR017184"/>
    </source>
</evidence>
<dbReference type="InterPro" id="IPR017953">
    <property type="entry name" value="Carbohydrate_kinase_pred_CS"/>
</dbReference>
<evidence type="ECO:0000313" key="22">
    <source>
        <dbReference type="EMBL" id="MFD1095837.1"/>
    </source>
</evidence>
<dbReference type="PANTHER" id="PTHR12592:SF0">
    <property type="entry name" value="ATP-DEPENDENT (S)-NAD(P)H-HYDRATE DEHYDRATASE"/>
    <property type="match status" value="1"/>
</dbReference>
<feature type="binding site" evidence="17">
    <location>
        <position position="375"/>
    </location>
    <ligand>
        <name>(6S)-NADPHX</name>
        <dbReference type="ChEBI" id="CHEBI:64076"/>
    </ligand>
</feature>
<protein>
    <recommendedName>
        <fullName evidence="19">Bifunctional NAD(P)H-hydrate repair enzyme</fullName>
    </recommendedName>
    <alternativeName>
        <fullName evidence="19">Nicotinamide nucleotide repair protein</fullName>
    </alternativeName>
    <domain>
        <recommendedName>
            <fullName evidence="19">ADP-dependent (S)-NAD(P)H-hydrate dehydratase</fullName>
            <ecNumber evidence="19">4.2.1.136</ecNumber>
        </recommendedName>
        <alternativeName>
            <fullName evidence="19">ADP-dependent NAD(P)HX dehydratase</fullName>
        </alternativeName>
    </domain>
    <domain>
        <recommendedName>
            <fullName evidence="19">NAD(P)H-hydrate epimerase</fullName>
            <ecNumber evidence="19">5.1.99.6</ecNumber>
        </recommendedName>
    </domain>
</protein>
<dbReference type="HAMAP" id="MF_01965">
    <property type="entry name" value="NADHX_dehydratase"/>
    <property type="match status" value="1"/>
</dbReference>
<feature type="binding site" evidence="17">
    <location>
        <position position="439"/>
    </location>
    <ligand>
        <name>(6S)-NADPHX</name>
        <dbReference type="ChEBI" id="CHEBI:64076"/>
    </ligand>
</feature>
<dbReference type="Pfam" id="PF01256">
    <property type="entry name" value="Carb_kinase"/>
    <property type="match status" value="1"/>
</dbReference>
<comment type="function">
    <text evidence="17">Catalyzes the dehydration of the S-form of NAD(P)HX at the expense of ADP, which is converted to AMP. Together with NAD(P)HX epimerase, which catalyzes the epimerization of the S- and R-forms, the enzyme allows the repair of both epimers of NAD(P)HX, a damaged form of NAD(P)H that is a result of enzymatic or heat-dependent hydration.</text>
</comment>
<dbReference type="Pfam" id="PF03853">
    <property type="entry name" value="YjeF_N"/>
    <property type="match status" value="1"/>
</dbReference>
<feature type="binding site" evidence="18">
    <location>
        <position position="161"/>
    </location>
    <ligand>
        <name>K(+)</name>
        <dbReference type="ChEBI" id="CHEBI:29103"/>
    </ligand>
</feature>
<feature type="binding site" evidence="18">
    <location>
        <begin position="129"/>
        <end position="135"/>
    </location>
    <ligand>
        <name>(6S)-NADPHX</name>
        <dbReference type="ChEBI" id="CHEBI:64076"/>
    </ligand>
</feature>
<evidence type="ECO:0000256" key="1">
    <source>
        <dbReference type="ARBA" id="ARBA00000013"/>
    </source>
</evidence>
<dbReference type="SUPFAM" id="SSF53613">
    <property type="entry name" value="Ribokinase-like"/>
    <property type="match status" value="1"/>
</dbReference>
<evidence type="ECO:0000256" key="2">
    <source>
        <dbReference type="ARBA" id="ARBA00000909"/>
    </source>
</evidence>
<comment type="function">
    <text evidence="18">Catalyzes the epimerization of the S- and R-forms of NAD(P)HX, a damaged form of NAD(P)H that is a result of enzymatic or heat-dependent hydration. This is a prerequisite for the S-specific NAD(P)H-hydrate dehydratase to allow the repair of both epimers of NAD(P)HX.</text>
</comment>
<reference evidence="23" key="1">
    <citation type="journal article" date="2019" name="Int. J. Syst. Evol. Microbiol.">
        <title>The Global Catalogue of Microorganisms (GCM) 10K type strain sequencing project: providing services to taxonomists for standard genome sequencing and annotation.</title>
        <authorList>
            <consortium name="The Broad Institute Genomics Platform"/>
            <consortium name="The Broad Institute Genome Sequencing Center for Infectious Disease"/>
            <person name="Wu L."/>
            <person name="Ma J."/>
        </authorList>
    </citation>
    <scope>NUCLEOTIDE SEQUENCE [LARGE SCALE GENOMIC DNA]</scope>
    <source>
        <strain evidence="23">CCUG 64793</strain>
    </source>
</reference>
<feature type="binding site" evidence="17">
    <location>
        <position position="438"/>
    </location>
    <ligand>
        <name>AMP</name>
        <dbReference type="ChEBI" id="CHEBI:456215"/>
    </ligand>
</feature>
<feature type="domain" description="YjeF C-terminal" evidence="20">
    <location>
        <begin position="226"/>
        <end position="498"/>
    </location>
</feature>
<dbReference type="EMBL" id="JBHTLI010000001">
    <property type="protein sequence ID" value="MFD1095837.1"/>
    <property type="molecule type" value="Genomic_DNA"/>
</dbReference>
<dbReference type="InterPro" id="IPR030677">
    <property type="entry name" value="Nnr"/>
</dbReference>
<evidence type="ECO:0000256" key="17">
    <source>
        <dbReference type="HAMAP-Rule" id="MF_01965"/>
    </source>
</evidence>
<evidence type="ECO:0000313" key="23">
    <source>
        <dbReference type="Proteomes" id="UP001597131"/>
    </source>
</evidence>
<feature type="binding site" evidence="18">
    <location>
        <position position="158"/>
    </location>
    <ligand>
        <name>(6S)-NADPHX</name>
        <dbReference type="ChEBI" id="CHEBI:64076"/>
    </ligand>
</feature>
<evidence type="ECO:0000256" key="14">
    <source>
        <dbReference type="ARBA" id="ARBA00025153"/>
    </source>
</evidence>
<dbReference type="CDD" id="cd01171">
    <property type="entry name" value="YXKO-related"/>
    <property type="match status" value="1"/>
</dbReference>
<keyword evidence="5 18" id="KW-0479">Metal-binding</keyword>
<evidence type="ECO:0000256" key="9">
    <source>
        <dbReference type="ARBA" id="ARBA00022958"/>
    </source>
</evidence>
<feature type="domain" description="YjeF N-terminal" evidence="21">
    <location>
        <begin position="9"/>
        <end position="216"/>
    </location>
</feature>
<feature type="binding site" evidence="18">
    <location>
        <position position="58"/>
    </location>
    <ligand>
        <name>K(+)</name>
        <dbReference type="ChEBI" id="CHEBI:29103"/>
    </ligand>
</feature>
<comment type="cofactor">
    <cofactor evidence="18 19">
        <name>K(+)</name>
        <dbReference type="ChEBI" id="CHEBI:29103"/>
    </cofactor>
    <text evidence="18 19">Binds 1 potassium ion per subunit.</text>
</comment>
<evidence type="ECO:0000256" key="10">
    <source>
        <dbReference type="ARBA" id="ARBA00023027"/>
    </source>
</evidence>
<comment type="catalytic activity">
    <reaction evidence="2 18 19">
        <text>(6R)-NADPHX = (6S)-NADPHX</text>
        <dbReference type="Rhea" id="RHEA:32227"/>
        <dbReference type="ChEBI" id="CHEBI:64076"/>
        <dbReference type="ChEBI" id="CHEBI:64077"/>
        <dbReference type="EC" id="5.1.99.6"/>
    </reaction>
</comment>
<keyword evidence="10 17" id="KW-0520">NAD</keyword>
<comment type="catalytic activity">
    <reaction evidence="16 17 19">
        <text>(6S)-NADPHX + ADP = AMP + phosphate + NADPH + H(+)</text>
        <dbReference type="Rhea" id="RHEA:32235"/>
        <dbReference type="ChEBI" id="CHEBI:15378"/>
        <dbReference type="ChEBI" id="CHEBI:43474"/>
        <dbReference type="ChEBI" id="CHEBI:57783"/>
        <dbReference type="ChEBI" id="CHEBI:64076"/>
        <dbReference type="ChEBI" id="CHEBI:456215"/>
        <dbReference type="ChEBI" id="CHEBI:456216"/>
        <dbReference type="EC" id="4.2.1.136"/>
    </reaction>
</comment>
<dbReference type="PROSITE" id="PS51383">
    <property type="entry name" value="YJEF_C_3"/>
    <property type="match status" value="1"/>
</dbReference>